<dbReference type="AlphaFoldDB" id="A0A0G0Q1G9"/>
<dbReference type="Proteomes" id="UP000034539">
    <property type="component" value="Unassembled WGS sequence"/>
</dbReference>
<dbReference type="SUPFAM" id="SSF51445">
    <property type="entry name" value="(Trans)glycosidases"/>
    <property type="match status" value="1"/>
</dbReference>
<gene>
    <name evidence="1" type="ORF">UT63_C0008G0007</name>
</gene>
<proteinExistence type="predicted"/>
<evidence type="ECO:0000313" key="1">
    <source>
        <dbReference type="EMBL" id="KKR34008.1"/>
    </source>
</evidence>
<sequence>MKRKKYYKHKKTRAAFLLLFFLLSLPFLLSAIQITHTFISKGQSPQNSVSDSKLGVFALGISQEAKKVVAAGPRVIKVMDPQSNREAIQLVRDYKRTYPEGIVIMRVYEGAGIRYSMTDDPVESAERFWKGALKPAVNKLSPGDRRLIDYLSGTNGNENTPDIDEPGGSEWFGRFWARLAELISEGGFRPNVGEIYVGHPDVNNLEGFVPALQKIKETGGILSMHGYTLEYTTDPEAELFTSLRYRDVNNWLKNNHPELANLPIVLTEGGVDDKGDPKKDGWNGDHGGRGNRERYIEWLKWYDNELKHDSYVLGTTLFQIGDSHWSSFNLDPIADWLTDYIGQGRAVFLPTMPVKPVTNIPPSTTPLPIIPTAFYPTVTPIPTQIIPSPTMPRTIPTSVVIYQKIVTLPDTLPTLIPTPSPTPVNIGKVIGEKWFSLRNFFENILRIYLP</sequence>
<protein>
    <submittedName>
        <fullName evidence="1">APHP domain protein</fullName>
    </submittedName>
</protein>
<accession>A0A0G0Q1G9</accession>
<reference evidence="1 2" key="1">
    <citation type="journal article" date="2015" name="Nature">
        <title>rRNA introns, odd ribosomes, and small enigmatic genomes across a large radiation of phyla.</title>
        <authorList>
            <person name="Brown C.T."/>
            <person name="Hug L.A."/>
            <person name="Thomas B.C."/>
            <person name="Sharon I."/>
            <person name="Castelle C.J."/>
            <person name="Singh A."/>
            <person name="Wilkins M.J."/>
            <person name="Williams K.H."/>
            <person name="Banfield J.F."/>
        </authorList>
    </citation>
    <scope>NUCLEOTIDE SEQUENCE [LARGE SCALE GENOMIC DNA]</scope>
</reference>
<name>A0A0G0Q1G9_9BACT</name>
<dbReference type="InterPro" id="IPR017853">
    <property type="entry name" value="GH"/>
</dbReference>
<evidence type="ECO:0000313" key="2">
    <source>
        <dbReference type="Proteomes" id="UP000034539"/>
    </source>
</evidence>
<organism evidence="1 2">
    <name type="scientific">Candidatus Gottesmanbacteria bacterium GW2011_GWC2_39_8</name>
    <dbReference type="NCBI Taxonomy" id="1618450"/>
    <lineage>
        <taxon>Bacteria</taxon>
        <taxon>Candidatus Gottesmaniibacteriota</taxon>
    </lineage>
</organism>
<comment type="caution">
    <text evidence="1">The sequence shown here is derived from an EMBL/GenBank/DDBJ whole genome shotgun (WGS) entry which is preliminary data.</text>
</comment>
<dbReference type="EMBL" id="LBXN01000008">
    <property type="protein sequence ID" value="KKR34008.1"/>
    <property type="molecule type" value="Genomic_DNA"/>
</dbReference>